<dbReference type="InterPro" id="IPR013765">
    <property type="entry name" value="DNA_recomb/repair_RecA"/>
</dbReference>
<sequence length="318" mass="35142">PQGRVTGLVGPSGAGKSFLAANLMASAQREGAFALMIDAENASDEKFVKAIGVDTSPTNYRYVGVRTIPQVNKVISSFIKGYKGEYGTSDPEAPQIIIVIDSLDMLMTETEEKNFVKGVTKGDQGQRNKQLKQMLRTFVQAIKELNISIIVTDGVYKNQDLLNGEGLYIAKEAIRFSLSQIIMLTKLKLKDDATKTIVRGIKMKCEGFKTRFTQPFQKVIVEVPYDEGMNLYSGLLEVGLELDIIKQRGSRYFLTGEDTTWYKKNIADHAEVILEKAEAMNSAFLLASGVSDTDLAGPDDDRTSLARRQETADNDKDT</sequence>
<dbReference type="GO" id="GO:0005524">
    <property type="term" value="F:ATP binding"/>
    <property type="evidence" value="ECO:0007669"/>
    <property type="project" value="UniProtKB-KW"/>
</dbReference>
<evidence type="ECO:0000256" key="4">
    <source>
        <dbReference type="ARBA" id="ARBA00023172"/>
    </source>
</evidence>
<gene>
    <name evidence="7" type="ORF">LCGC14_1853400</name>
</gene>
<feature type="region of interest" description="Disordered" evidence="5">
    <location>
        <begin position="294"/>
        <end position="318"/>
    </location>
</feature>
<dbReference type="PANTHER" id="PTHR45900:SF1">
    <property type="entry name" value="MITOCHONDRIAL DNA REPAIR PROTEIN RECA HOMOLOG-RELATED"/>
    <property type="match status" value="1"/>
</dbReference>
<dbReference type="Pfam" id="PF00154">
    <property type="entry name" value="RecA_N"/>
    <property type="match status" value="1"/>
</dbReference>
<organism evidence="7">
    <name type="scientific">marine sediment metagenome</name>
    <dbReference type="NCBI Taxonomy" id="412755"/>
    <lineage>
        <taxon>unclassified sequences</taxon>
        <taxon>metagenomes</taxon>
        <taxon>ecological metagenomes</taxon>
    </lineage>
</organism>
<dbReference type="GO" id="GO:0003697">
    <property type="term" value="F:single-stranded DNA binding"/>
    <property type="evidence" value="ECO:0007669"/>
    <property type="project" value="InterPro"/>
</dbReference>
<reference evidence="7" key="1">
    <citation type="journal article" date="2015" name="Nature">
        <title>Complex archaea that bridge the gap between prokaryotes and eukaryotes.</title>
        <authorList>
            <person name="Spang A."/>
            <person name="Saw J.H."/>
            <person name="Jorgensen S.L."/>
            <person name="Zaremba-Niedzwiedzka K."/>
            <person name="Martijn J."/>
            <person name="Lind A.E."/>
            <person name="van Eijk R."/>
            <person name="Schleper C."/>
            <person name="Guy L."/>
            <person name="Ettema T.J."/>
        </authorList>
    </citation>
    <scope>NUCLEOTIDE SEQUENCE</scope>
</reference>
<dbReference type="SUPFAM" id="SSF52540">
    <property type="entry name" value="P-loop containing nucleoside triphosphate hydrolases"/>
    <property type="match status" value="1"/>
</dbReference>
<dbReference type="GO" id="GO:0006310">
    <property type="term" value="P:DNA recombination"/>
    <property type="evidence" value="ECO:0007669"/>
    <property type="project" value="UniProtKB-KW"/>
</dbReference>
<keyword evidence="4" id="KW-0233">DNA recombination</keyword>
<dbReference type="PANTHER" id="PTHR45900">
    <property type="entry name" value="RECA"/>
    <property type="match status" value="1"/>
</dbReference>
<comment type="similarity">
    <text evidence="1">Belongs to the RecA family.</text>
</comment>
<dbReference type="Gene3D" id="3.40.50.300">
    <property type="entry name" value="P-loop containing nucleotide triphosphate hydrolases"/>
    <property type="match status" value="1"/>
</dbReference>
<dbReference type="GO" id="GO:0006281">
    <property type="term" value="P:DNA repair"/>
    <property type="evidence" value="ECO:0007669"/>
    <property type="project" value="InterPro"/>
</dbReference>
<evidence type="ECO:0000256" key="3">
    <source>
        <dbReference type="ARBA" id="ARBA00022840"/>
    </source>
</evidence>
<evidence type="ECO:0000256" key="1">
    <source>
        <dbReference type="ARBA" id="ARBA00009391"/>
    </source>
</evidence>
<feature type="compositionally biased region" description="Basic and acidic residues" evidence="5">
    <location>
        <begin position="299"/>
        <end position="318"/>
    </location>
</feature>
<dbReference type="SMART" id="SM00382">
    <property type="entry name" value="AAA"/>
    <property type="match status" value="1"/>
</dbReference>
<keyword evidence="3" id="KW-0067">ATP-binding</keyword>
<evidence type="ECO:0000256" key="5">
    <source>
        <dbReference type="SAM" id="MobiDB-lite"/>
    </source>
</evidence>
<comment type="caution">
    <text evidence="7">The sequence shown here is derived from an EMBL/GenBank/DDBJ whole genome shotgun (WGS) entry which is preliminary data.</text>
</comment>
<evidence type="ECO:0000256" key="2">
    <source>
        <dbReference type="ARBA" id="ARBA00022741"/>
    </source>
</evidence>
<name>A0A0F9GA24_9ZZZZ</name>
<accession>A0A0F9GA24</accession>
<dbReference type="EMBL" id="LAZR01018646">
    <property type="protein sequence ID" value="KKL95553.1"/>
    <property type="molecule type" value="Genomic_DNA"/>
</dbReference>
<dbReference type="InterPro" id="IPR049428">
    <property type="entry name" value="RecA-like_N"/>
</dbReference>
<evidence type="ECO:0000313" key="7">
    <source>
        <dbReference type="EMBL" id="KKL95553.1"/>
    </source>
</evidence>
<dbReference type="InterPro" id="IPR027417">
    <property type="entry name" value="P-loop_NTPase"/>
</dbReference>
<dbReference type="AlphaFoldDB" id="A0A0F9GA24"/>
<dbReference type="GO" id="GO:0005829">
    <property type="term" value="C:cytosol"/>
    <property type="evidence" value="ECO:0007669"/>
    <property type="project" value="TreeGrafter"/>
</dbReference>
<dbReference type="InterPro" id="IPR003593">
    <property type="entry name" value="AAA+_ATPase"/>
</dbReference>
<feature type="domain" description="AAA+ ATPase" evidence="6">
    <location>
        <begin position="2"/>
        <end position="187"/>
    </location>
</feature>
<protein>
    <recommendedName>
        <fullName evidence="6">AAA+ ATPase domain-containing protein</fullName>
    </recommendedName>
</protein>
<keyword evidence="2" id="KW-0547">Nucleotide-binding</keyword>
<proteinExistence type="inferred from homology"/>
<evidence type="ECO:0000259" key="6">
    <source>
        <dbReference type="SMART" id="SM00382"/>
    </source>
</evidence>
<feature type="non-terminal residue" evidence="7">
    <location>
        <position position="1"/>
    </location>
</feature>